<gene>
    <name evidence="2" type="ORF">theurythT_05680</name>
</gene>
<sequence>MKDQQPLIYDSLFLPLLFVFAHWLTCAIGISHQCDGNTPCIYLFHLNNNYLCMDCCGFELTSISYELEVPATTAPVVAT</sequence>
<feature type="transmembrane region" description="Helical" evidence="1">
    <location>
        <begin position="12"/>
        <end position="30"/>
    </location>
</feature>
<dbReference type="Proteomes" id="UP001157133">
    <property type="component" value="Unassembled WGS sequence"/>
</dbReference>
<keyword evidence="1" id="KW-0812">Transmembrane</keyword>
<organism evidence="2 3">
    <name type="scientific">Thalassotalea eurytherma</name>
    <dbReference type="NCBI Taxonomy" id="1144278"/>
    <lineage>
        <taxon>Bacteria</taxon>
        <taxon>Pseudomonadati</taxon>
        <taxon>Pseudomonadota</taxon>
        <taxon>Gammaproteobacteria</taxon>
        <taxon>Alteromonadales</taxon>
        <taxon>Colwelliaceae</taxon>
        <taxon>Thalassotalea</taxon>
    </lineage>
</organism>
<protein>
    <recommendedName>
        <fullName evidence="4">DUF2946 domain-containing protein</fullName>
    </recommendedName>
</protein>
<comment type="caution">
    <text evidence="2">The sequence shown here is derived from an EMBL/GenBank/DDBJ whole genome shotgun (WGS) entry which is preliminary data.</text>
</comment>
<accession>A0ABQ6GYT7</accession>
<evidence type="ECO:0000313" key="3">
    <source>
        <dbReference type="Proteomes" id="UP001157133"/>
    </source>
</evidence>
<evidence type="ECO:0000313" key="2">
    <source>
        <dbReference type="EMBL" id="GLX81116.1"/>
    </source>
</evidence>
<keyword evidence="1" id="KW-0472">Membrane</keyword>
<evidence type="ECO:0008006" key="4">
    <source>
        <dbReference type="Google" id="ProtNLM"/>
    </source>
</evidence>
<keyword evidence="1" id="KW-1133">Transmembrane helix</keyword>
<dbReference type="EMBL" id="BSSU01000003">
    <property type="protein sequence ID" value="GLX81116.1"/>
    <property type="molecule type" value="Genomic_DNA"/>
</dbReference>
<name>A0ABQ6GYT7_9GAMM</name>
<keyword evidence="3" id="KW-1185">Reference proteome</keyword>
<reference evidence="2 3" key="1">
    <citation type="submission" date="2023-03" db="EMBL/GenBank/DDBJ databases">
        <title>Draft genome sequence of Thalassotalea eurytherma JCM 18482T.</title>
        <authorList>
            <person name="Sawabe T."/>
        </authorList>
    </citation>
    <scope>NUCLEOTIDE SEQUENCE [LARGE SCALE GENOMIC DNA]</scope>
    <source>
        <strain evidence="2 3">JCM 18482</strain>
    </source>
</reference>
<proteinExistence type="predicted"/>
<evidence type="ECO:0000256" key="1">
    <source>
        <dbReference type="SAM" id="Phobius"/>
    </source>
</evidence>